<protein>
    <recommendedName>
        <fullName evidence="6">6-phosphogluconolactonase</fullName>
    </recommendedName>
</protein>
<evidence type="ECO:0000313" key="4">
    <source>
        <dbReference type="EMBL" id="OHX66263.1"/>
    </source>
</evidence>
<dbReference type="InterPro" id="IPR011048">
    <property type="entry name" value="Haem_d1_sf"/>
</dbReference>
<gene>
    <name evidence="4" type="ORF">NH26_07805</name>
</gene>
<evidence type="ECO:0008006" key="6">
    <source>
        <dbReference type="Google" id="ProtNLM"/>
    </source>
</evidence>
<keyword evidence="3" id="KW-0732">Signal</keyword>
<dbReference type="RefSeq" id="WP_044225067.1">
    <property type="nucleotide sequence ID" value="NZ_JRYR02000001.1"/>
</dbReference>
<dbReference type="STRING" id="915059.NH26_07805"/>
<keyword evidence="5" id="KW-1185">Reference proteome</keyword>
<evidence type="ECO:0000256" key="2">
    <source>
        <dbReference type="ARBA" id="ARBA00022526"/>
    </source>
</evidence>
<dbReference type="GO" id="GO:0005829">
    <property type="term" value="C:cytosol"/>
    <property type="evidence" value="ECO:0007669"/>
    <property type="project" value="TreeGrafter"/>
</dbReference>
<evidence type="ECO:0000313" key="5">
    <source>
        <dbReference type="Proteomes" id="UP000179797"/>
    </source>
</evidence>
<dbReference type="Proteomes" id="UP000179797">
    <property type="component" value="Unassembled WGS sequence"/>
</dbReference>
<dbReference type="OrthoDB" id="9790815at2"/>
<comment type="similarity">
    <text evidence="1">Belongs to the cycloisomerase 2 family.</text>
</comment>
<sequence length="353" mass="39447">MKKIFTLLALLITTCSVYAQQVSFLVGTYTDKDSKGVYQVTIEEETGHLVIDGVVIKTENPSYLAYSHNRKYLGVVNEIEDGGLCLYKEMDGQFHLVNRHQTNGSYPCHLSFDHQGNVFVANYGGGNISFFSIEDKKLSDLKQLIQYDKTGPNAARQEASHAHFANYESHSSTVYTVDLGGDEIHAYHVGKKNLEEKFSFQVKPGNGPRHLVENGKYIYVLEELTSKITVMKKNNKGGADEIQEISTLNDDFTGKNTGAAIKMSKDKKYLYASNRGHNSIAIFKIKNNKLVLSNLVDTHGDSPRDFSFSPDEKFVVVANQLSDNITLFERNSETGQLIFKSEAEISSPVNITF</sequence>
<feature type="chain" id="PRO_5010174843" description="6-phosphogluconolactonase" evidence="3">
    <location>
        <begin position="20"/>
        <end position="353"/>
    </location>
</feature>
<keyword evidence="2" id="KW-0119">Carbohydrate metabolism</keyword>
<dbReference type="GO" id="GO:0017057">
    <property type="term" value="F:6-phosphogluconolactonase activity"/>
    <property type="evidence" value="ECO:0007669"/>
    <property type="project" value="TreeGrafter"/>
</dbReference>
<dbReference type="PANTHER" id="PTHR30344">
    <property type="entry name" value="6-PHOSPHOGLUCONOLACTONASE-RELATED"/>
    <property type="match status" value="1"/>
</dbReference>
<dbReference type="GO" id="GO:0006006">
    <property type="term" value="P:glucose metabolic process"/>
    <property type="evidence" value="ECO:0007669"/>
    <property type="project" value="UniProtKB-KW"/>
</dbReference>
<evidence type="ECO:0000256" key="3">
    <source>
        <dbReference type="SAM" id="SignalP"/>
    </source>
</evidence>
<dbReference type="InterPro" id="IPR050282">
    <property type="entry name" value="Cycloisomerase_2"/>
</dbReference>
<name>A0A1S1YZA4_FLAPC</name>
<feature type="signal peptide" evidence="3">
    <location>
        <begin position="1"/>
        <end position="19"/>
    </location>
</feature>
<dbReference type="Pfam" id="PF10282">
    <property type="entry name" value="Lactonase"/>
    <property type="match status" value="1"/>
</dbReference>
<evidence type="ECO:0000256" key="1">
    <source>
        <dbReference type="ARBA" id="ARBA00005564"/>
    </source>
</evidence>
<dbReference type="EMBL" id="JRYR02000001">
    <property type="protein sequence ID" value="OHX66263.1"/>
    <property type="molecule type" value="Genomic_DNA"/>
</dbReference>
<dbReference type="InterPro" id="IPR019405">
    <property type="entry name" value="Lactonase_7-beta_prop"/>
</dbReference>
<dbReference type="PANTHER" id="PTHR30344:SF1">
    <property type="entry name" value="6-PHOSPHOGLUCONOLACTONASE"/>
    <property type="match status" value="1"/>
</dbReference>
<dbReference type="AlphaFoldDB" id="A0A1S1YZA4"/>
<keyword evidence="2" id="KW-0313">Glucose metabolism</keyword>
<comment type="caution">
    <text evidence="4">The sequence shown here is derived from an EMBL/GenBank/DDBJ whole genome shotgun (WGS) entry which is preliminary data.</text>
</comment>
<reference evidence="4 5" key="1">
    <citation type="journal article" date="2012" name="Int. J. Syst. Evol. Microbiol.">
        <title>Flammeovirga pacifica sp. nov., isolated from deep-sea sediment.</title>
        <authorList>
            <person name="Xu H."/>
            <person name="Fu Y."/>
            <person name="Yang N."/>
            <person name="Ding Z."/>
            <person name="Lai Q."/>
            <person name="Zeng R."/>
        </authorList>
    </citation>
    <scope>NUCLEOTIDE SEQUENCE [LARGE SCALE GENOMIC DNA]</scope>
    <source>
        <strain evidence="5">DSM 24597 / LMG 26175 / WPAGA1</strain>
    </source>
</reference>
<accession>A0A1S1YZA4</accession>
<dbReference type="Gene3D" id="2.130.10.10">
    <property type="entry name" value="YVTN repeat-like/Quinoprotein amine dehydrogenase"/>
    <property type="match status" value="1"/>
</dbReference>
<organism evidence="4 5">
    <name type="scientific">Flammeovirga pacifica</name>
    <dbReference type="NCBI Taxonomy" id="915059"/>
    <lineage>
        <taxon>Bacteria</taxon>
        <taxon>Pseudomonadati</taxon>
        <taxon>Bacteroidota</taxon>
        <taxon>Cytophagia</taxon>
        <taxon>Cytophagales</taxon>
        <taxon>Flammeovirgaceae</taxon>
        <taxon>Flammeovirga</taxon>
    </lineage>
</organism>
<dbReference type="SUPFAM" id="SSF51004">
    <property type="entry name" value="C-terminal (heme d1) domain of cytochrome cd1-nitrite reductase"/>
    <property type="match status" value="1"/>
</dbReference>
<proteinExistence type="inferred from homology"/>
<dbReference type="InterPro" id="IPR015943">
    <property type="entry name" value="WD40/YVTN_repeat-like_dom_sf"/>
</dbReference>